<keyword evidence="2" id="KW-1185">Reference proteome</keyword>
<evidence type="ECO:0000313" key="2">
    <source>
        <dbReference type="Proteomes" id="UP001500943"/>
    </source>
</evidence>
<evidence type="ECO:0000313" key="1">
    <source>
        <dbReference type="EMBL" id="GAA1211930.1"/>
    </source>
</evidence>
<accession>A0ABN1VJB7</accession>
<proteinExistence type="predicted"/>
<protein>
    <submittedName>
        <fullName evidence="1">Uncharacterized protein</fullName>
    </submittedName>
</protein>
<sequence length="100" mass="11129">MRESHLRGVPQRMPSMRAAKPLCATTVRRQKTQRRTLLMPHCRPQSQASGGVIASLYGDDFPCVAPSGSEPDERLRKPLSRALPDSGCTLRPTLNNFEIQ</sequence>
<dbReference type="Proteomes" id="UP001500943">
    <property type="component" value="Unassembled WGS sequence"/>
</dbReference>
<reference evidence="1 2" key="1">
    <citation type="journal article" date="2019" name="Int. J. Syst. Evol. Microbiol.">
        <title>The Global Catalogue of Microorganisms (GCM) 10K type strain sequencing project: providing services to taxonomists for standard genome sequencing and annotation.</title>
        <authorList>
            <consortium name="The Broad Institute Genomics Platform"/>
            <consortium name="The Broad Institute Genome Sequencing Center for Infectious Disease"/>
            <person name="Wu L."/>
            <person name="Ma J."/>
        </authorList>
    </citation>
    <scope>NUCLEOTIDE SEQUENCE [LARGE SCALE GENOMIC DNA]</scope>
    <source>
        <strain evidence="1 2">JCM 12762</strain>
    </source>
</reference>
<name>A0ABN1VJB7_9MICO</name>
<gene>
    <name evidence="1" type="ORF">GCM10009655_08950</name>
</gene>
<comment type="caution">
    <text evidence="1">The sequence shown here is derived from an EMBL/GenBank/DDBJ whole genome shotgun (WGS) entry which is preliminary data.</text>
</comment>
<dbReference type="EMBL" id="BAAAKW010000017">
    <property type="protein sequence ID" value="GAA1211930.1"/>
    <property type="molecule type" value="Genomic_DNA"/>
</dbReference>
<organism evidence="1 2">
    <name type="scientific">Rhodoglobus aureus</name>
    <dbReference type="NCBI Taxonomy" id="191497"/>
    <lineage>
        <taxon>Bacteria</taxon>
        <taxon>Bacillati</taxon>
        <taxon>Actinomycetota</taxon>
        <taxon>Actinomycetes</taxon>
        <taxon>Micrococcales</taxon>
        <taxon>Microbacteriaceae</taxon>
        <taxon>Rhodoglobus</taxon>
    </lineage>
</organism>